<dbReference type="GO" id="GO:0046416">
    <property type="term" value="P:D-amino acid metabolic process"/>
    <property type="evidence" value="ECO:0007669"/>
    <property type="project" value="InterPro"/>
</dbReference>
<dbReference type="InterPro" id="IPR043131">
    <property type="entry name" value="BCAT-like_N"/>
</dbReference>
<dbReference type="InterPro" id="IPR036038">
    <property type="entry name" value="Aminotransferase-like"/>
</dbReference>
<evidence type="ECO:0000256" key="1">
    <source>
        <dbReference type="ARBA" id="ARBA00001933"/>
    </source>
</evidence>
<evidence type="ECO:0000256" key="6">
    <source>
        <dbReference type="ARBA" id="ARBA00022576"/>
    </source>
</evidence>
<dbReference type="Gene3D" id="3.30.470.10">
    <property type="match status" value="1"/>
</dbReference>
<evidence type="ECO:0000313" key="14">
    <source>
        <dbReference type="Proteomes" id="UP000062160"/>
    </source>
</evidence>
<dbReference type="GO" id="GO:0047810">
    <property type="term" value="F:D-alanine-2-oxoglutarate aminotransferase activity"/>
    <property type="evidence" value="ECO:0007669"/>
    <property type="project" value="UniProtKB-EC"/>
</dbReference>
<dbReference type="Pfam" id="PF01063">
    <property type="entry name" value="Aminotran_4"/>
    <property type="match status" value="1"/>
</dbReference>
<dbReference type="FunFam" id="3.20.10.10:FF:000002">
    <property type="entry name" value="D-alanine aminotransferase"/>
    <property type="match status" value="1"/>
</dbReference>
<keyword evidence="8 11" id="KW-0663">Pyridoxal phosphate</keyword>
<proteinExistence type="inferred from homology"/>
<comment type="similarity">
    <text evidence="2 10">Belongs to the class-IV pyridoxal-phosphate-dependent aminotransferase family.</text>
</comment>
<dbReference type="InterPro" id="IPR050571">
    <property type="entry name" value="Class-IV_PLP-Dep_Aminotrnsfr"/>
</dbReference>
<evidence type="ECO:0000256" key="5">
    <source>
        <dbReference type="ARBA" id="ARBA00021779"/>
    </source>
</evidence>
<dbReference type="Proteomes" id="UP000062160">
    <property type="component" value="Unassembled WGS sequence"/>
</dbReference>
<dbReference type="CDD" id="cd01558">
    <property type="entry name" value="D-AAT_like"/>
    <property type="match status" value="1"/>
</dbReference>
<dbReference type="GO" id="GO:0005829">
    <property type="term" value="C:cytosol"/>
    <property type="evidence" value="ECO:0007669"/>
    <property type="project" value="TreeGrafter"/>
</dbReference>
<dbReference type="SUPFAM" id="SSF56752">
    <property type="entry name" value="D-aminoacid aminotransferase-like PLP-dependent enzymes"/>
    <property type="match status" value="1"/>
</dbReference>
<reference evidence="13" key="1">
    <citation type="journal article" date="2016" name="Genome Announc.">
        <title>Draft Genome Sequence of the Syntrophic Lactate-Degrading Bacterium Tepidanaerobacter syntrophicus JLT.</title>
        <authorList>
            <person name="Matsuura N."/>
            <person name="Ohashi A."/>
            <person name="Tourlousse D.M."/>
            <person name="Sekiguchi Y."/>
        </authorList>
    </citation>
    <scope>NUCLEOTIDE SEQUENCE [LARGE SCALE GENOMIC DNA]</scope>
    <source>
        <strain evidence="13">JL</strain>
    </source>
</reference>
<dbReference type="GO" id="GO:0008652">
    <property type="term" value="P:amino acid biosynthetic process"/>
    <property type="evidence" value="ECO:0007669"/>
    <property type="project" value="UniProtKB-ARBA"/>
</dbReference>
<dbReference type="STRING" id="224999.GCA_001485475_00444"/>
<dbReference type="AlphaFoldDB" id="A0A0U9HCL3"/>
<evidence type="ECO:0000256" key="10">
    <source>
        <dbReference type="RuleBase" id="RU004106"/>
    </source>
</evidence>
<keyword evidence="6" id="KW-0032">Aminotransferase</keyword>
<dbReference type="InterPro" id="IPR018300">
    <property type="entry name" value="Aminotrans_IV_CS"/>
</dbReference>
<dbReference type="PROSITE" id="PS00770">
    <property type="entry name" value="AA_TRANSFER_CLASS_4"/>
    <property type="match status" value="1"/>
</dbReference>
<protein>
    <recommendedName>
        <fullName evidence="5 12">D-alanine aminotransferase</fullName>
        <ecNumber evidence="4 12">2.6.1.21</ecNumber>
    </recommendedName>
</protein>
<dbReference type="PANTHER" id="PTHR42743">
    <property type="entry name" value="AMINO-ACID AMINOTRANSFERASE"/>
    <property type="match status" value="1"/>
</dbReference>
<evidence type="ECO:0000256" key="12">
    <source>
        <dbReference type="RuleBase" id="RU004520"/>
    </source>
</evidence>
<dbReference type="EMBL" id="DF976999">
    <property type="protein sequence ID" value="GAQ24462.1"/>
    <property type="molecule type" value="Genomic_DNA"/>
</dbReference>
<evidence type="ECO:0000256" key="9">
    <source>
        <dbReference type="ARBA" id="ARBA00047911"/>
    </source>
</evidence>
<dbReference type="InterPro" id="IPR043132">
    <property type="entry name" value="BCAT-like_C"/>
</dbReference>
<evidence type="ECO:0000256" key="7">
    <source>
        <dbReference type="ARBA" id="ARBA00022679"/>
    </source>
</evidence>
<evidence type="ECO:0000256" key="4">
    <source>
        <dbReference type="ARBA" id="ARBA00012874"/>
    </source>
</evidence>
<gene>
    <name evidence="13" type="ORF">TSYNT_5291</name>
</gene>
<accession>A0A0U9HCL3</accession>
<dbReference type="Gene3D" id="3.20.10.10">
    <property type="entry name" value="D-amino Acid Aminotransferase, subunit A, domain 2"/>
    <property type="match status" value="1"/>
</dbReference>
<evidence type="ECO:0000256" key="8">
    <source>
        <dbReference type="ARBA" id="ARBA00022898"/>
    </source>
</evidence>
<comment type="function">
    <text evidence="12">Acts on the D-isomers of alanine, leucine, aspartate, glutamate, aminobutyrate, norvaline and asparagine. The enzyme transfers an amino group from a substrate D-amino acid to the pyridoxal phosphate cofactor to form pyridoxamine and an alpha-keto acid in the first half-reaction.</text>
</comment>
<evidence type="ECO:0000256" key="11">
    <source>
        <dbReference type="RuleBase" id="RU004516"/>
    </source>
</evidence>
<dbReference type="EC" id="2.6.1.21" evidence="4 12"/>
<dbReference type="InterPro" id="IPR005784">
    <property type="entry name" value="D_amino_transT"/>
</dbReference>
<dbReference type="GO" id="GO:0030170">
    <property type="term" value="F:pyridoxal phosphate binding"/>
    <property type="evidence" value="ECO:0007669"/>
    <property type="project" value="InterPro"/>
</dbReference>
<dbReference type="RefSeq" id="WP_059031528.1">
    <property type="nucleotide sequence ID" value="NZ_BSDN01000001.1"/>
</dbReference>
<keyword evidence="7" id="KW-0808">Transferase</keyword>
<dbReference type="InterPro" id="IPR001544">
    <property type="entry name" value="Aminotrans_IV"/>
</dbReference>
<evidence type="ECO:0000256" key="2">
    <source>
        <dbReference type="ARBA" id="ARBA00009320"/>
    </source>
</evidence>
<keyword evidence="14" id="KW-1185">Reference proteome</keyword>
<name>A0A0U9HCL3_9FIRM</name>
<comment type="catalytic activity">
    <reaction evidence="9 12">
        <text>D-alanine + 2-oxoglutarate = D-glutamate + pyruvate</text>
        <dbReference type="Rhea" id="RHEA:15869"/>
        <dbReference type="ChEBI" id="CHEBI:15361"/>
        <dbReference type="ChEBI" id="CHEBI:16810"/>
        <dbReference type="ChEBI" id="CHEBI:29986"/>
        <dbReference type="ChEBI" id="CHEBI:57416"/>
        <dbReference type="EC" id="2.6.1.21"/>
    </reaction>
</comment>
<dbReference type="GO" id="GO:0046394">
    <property type="term" value="P:carboxylic acid biosynthetic process"/>
    <property type="evidence" value="ECO:0007669"/>
    <property type="project" value="UniProtKB-ARBA"/>
</dbReference>
<organism evidence="13">
    <name type="scientific">Tepidanaerobacter syntrophicus</name>
    <dbReference type="NCBI Taxonomy" id="224999"/>
    <lineage>
        <taxon>Bacteria</taxon>
        <taxon>Bacillati</taxon>
        <taxon>Bacillota</taxon>
        <taxon>Clostridia</taxon>
        <taxon>Thermosediminibacterales</taxon>
        <taxon>Tepidanaerobacteraceae</taxon>
        <taxon>Tepidanaerobacter</taxon>
    </lineage>
</organism>
<dbReference type="OrthoDB" id="9805628at2"/>
<comment type="cofactor">
    <cofactor evidence="1 11">
        <name>pyridoxal 5'-phosphate</name>
        <dbReference type="ChEBI" id="CHEBI:597326"/>
    </cofactor>
</comment>
<sequence length="284" mass="31879">MSSTIVYLNGQKVDYENAKIPVEDRGFLFGDGLYEVIHAYDGRFFYMDRHLARLQDGAKEIYLNLDFGIDNLEKICRQAVDECGFADTSVYIQVTRGAAERQHVFPENIPCTWVVIARESKGNPEEFYETGITCITVPDERWNRCNIKTVQLLANCIAKEKAKRAGSYEAIFHRGGTVNEGASSNVFIVKGGKLFTHPADNRILNGITRGIVLEIADANNIPYSEEVFNINQLLDADEVFLTGTTTEIMPVVKVDGKIIGDGIPGKITRMLQEKYNNLKQTVNR</sequence>
<comment type="subunit">
    <text evidence="3">Homodimer.</text>
</comment>
<dbReference type="NCBIfam" id="TIGR01121">
    <property type="entry name" value="D_amino_aminoT"/>
    <property type="match status" value="1"/>
</dbReference>
<dbReference type="PANTHER" id="PTHR42743:SF10">
    <property type="entry name" value="D-ALANINE AMINOTRANSFERASE"/>
    <property type="match status" value="1"/>
</dbReference>
<evidence type="ECO:0000313" key="13">
    <source>
        <dbReference type="EMBL" id="GAQ24462.1"/>
    </source>
</evidence>
<evidence type="ECO:0000256" key="3">
    <source>
        <dbReference type="ARBA" id="ARBA00011738"/>
    </source>
</evidence>